<evidence type="ECO:0000256" key="5">
    <source>
        <dbReference type="ARBA" id="ARBA00022741"/>
    </source>
</evidence>
<evidence type="ECO:0000256" key="1">
    <source>
        <dbReference type="ARBA" id="ARBA00004496"/>
    </source>
</evidence>
<sequence length="456" mass="49988">MTGNVMLIGWHGHECRKLERWLREQGLVFNHARPEDVVAAERASVALVRESGAEAPGLPRLEAVMESSRAQPTILVGDGLAPEQVILAARLGALDVLTEPLCRDQLRKAIGEARMSCLDSTDADVLREDCPAILGTSSQILSVYKQLGVAASNDLNVLLTGETGVGKEVSAHCIHRHSVRAHRPYVAINCTAIPEGLLEAEMFGYARGAYTNAIADGVGRIESAHGGTLLLDEVGDMPMAFQAKLLRFLEDRQFHRLGDSEPRAADVRVIAATNRDLEQDVEAGRFRRDLYYRLSQLPIHIPALRERTDDVRALLRAFVSDANLKLGLHITDISEQAQAEAVAYHWPGNVRELKNIVYQAAVRTRVGRIDHLPLFPGTHTQGGDDTCSETALAALIQRAIAGGRVREMLEEVEGLALQSLLEAFAGNRSRVAEELGMSRNTLRARLRLHGLQVESQ</sequence>
<dbReference type="Proteomes" id="UP000019442">
    <property type="component" value="Chromosome"/>
</dbReference>
<name>W8KE96_9GAMM</name>
<dbReference type="InterPro" id="IPR002078">
    <property type="entry name" value="Sigma_54_int"/>
</dbReference>
<accession>W8KE96</accession>
<reference evidence="13 14" key="1">
    <citation type="journal article" date="2014" name="J Genomics">
        <title>Draft Genome Sequence of the Extremely Halophilic Phototrophic Purple Sulfur Bacterium Halorhodospira halochloris.</title>
        <authorList>
            <person name="Singh K.S."/>
            <person name="Kirksey J."/>
            <person name="Hoff W.D."/>
            <person name="Deole R."/>
        </authorList>
    </citation>
    <scope>NUCLEOTIDE SEQUENCE [LARGE SCALE GENOMIC DNA]</scope>
    <source>
        <strain evidence="13 14">A</strain>
    </source>
</reference>
<keyword evidence="5" id="KW-0547">Nucleotide-binding</keyword>
<dbReference type="PANTHER" id="PTHR32071">
    <property type="entry name" value="TRANSCRIPTIONAL REGULATORY PROTEIN"/>
    <property type="match status" value="1"/>
</dbReference>
<keyword evidence="3" id="KW-0678">Repressor</keyword>
<evidence type="ECO:0000259" key="12">
    <source>
        <dbReference type="PROSITE" id="PS50045"/>
    </source>
</evidence>
<dbReference type="Pfam" id="PF25601">
    <property type="entry name" value="AAA_lid_14"/>
    <property type="match status" value="1"/>
</dbReference>
<dbReference type="FunFam" id="3.40.50.300:FF:000006">
    <property type="entry name" value="DNA-binding transcriptional regulator NtrC"/>
    <property type="match status" value="1"/>
</dbReference>
<evidence type="ECO:0000256" key="3">
    <source>
        <dbReference type="ARBA" id="ARBA00022491"/>
    </source>
</evidence>
<dbReference type="SMART" id="SM00382">
    <property type="entry name" value="AAA"/>
    <property type="match status" value="1"/>
</dbReference>
<evidence type="ECO:0000313" key="13">
    <source>
        <dbReference type="EMBL" id="AHK78084.1"/>
    </source>
</evidence>
<dbReference type="InterPro" id="IPR027417">
    <property type="entry name" value="P-loop_NTPase"/>
</dbReference>
<keyword evidence="14" id="KW-1185">Reference proteome</keyword>
<dbReference type="HOGENOM" id="CLU_000445_0_6_6"/>
<dbReference type="InterPro" id="IPR058031">
    <property type="entry name" value="AAA_lid_NorR"/>
</dbReference>
<evidence type="ECO:0000313" key="14">
    <source>
        <dbReference type="Proteomes" id="UP000019442"/>
    </source>
</evidence>
<dbReference type="InterPro" id="IPR011006">
    <property type="entry name" value="CheY-like_superfamily"/>
</dbReference>
<keyword evidence="8" id="KW-0805">Transcription regulation</keyword>
<dbReference type="KEGG" id="hhc:M911_01420"/>
<dbReference type="PROSITE" id="PS00688">
    <property type="entry name" value="SIGMA54_INTERACT_3"/>
    <property type="match status" value="1"/>
</dbReference>
<dbReference type="Pfam" id="PF00158">
    <property type="entry name" value="Sigma54_activat"/>
    <property type="match status" value="1"/>
</dbReference>
<feature type="domain" description="Sigma-54 factor interaction" evidence="12">
    <location>
        <begin position="133"/>
        <end position="362"/>
    </location>
</feature>
<dbReference type="PANTHER" id="PTHR32071:SF95">
    <property type="entry name" value="DNA-BINDING TRANSCRIPTIONAL REGULATOR NTRC"/>
    <property type="match status" value="1"/>
</dbReference>
<protein>
    <submittedName>
        <fullName evidence="13">Fis family transcriptional regulator</fullName>
    </submittedName>
</protein>
<dbReference type="GO" id="GO:0005524">
    <property type="term" value="F:ATP binding"/>
    <property type="evidence" value="ECO:0007669"/>
    <property type="project" value="UniProtKB-KW"/>
</dbReference>
<evidence type="ECO:0000256" key="2">
    <source>
        <dbReference type="ARBA" id="ARBA00022490"/>
    </source>
</evidence>
<dbReference type="GO" id="GO:0006355">
    <property type="term" value="P:regulation of DNA-templated transcription"/>
    <property type="evidence" value="ECO:0007669"/>
    <property type="project" value="InterPro"/>
</dbReference>
<dbReference type="Gene3D" id="3.40.50.300">
    <property type="entry name" value="P-loop containing nucleotide triphosphate hydrolases"/>
    <property type="match status" value="1"/>
</dbReference>
<keyword evidence="9" id="KW-0238">DNA-binding</keyword>
<evidence type="ECO:0000256" key="9">
    <source>
        <dbReference type="ARBA" id="ARBA00023125"/>
    </source>
</evidence>
<dbReference type="CDD" id="cd00009">
    <property type="entry name" value="AAA"/>
    <property type="match status" value="1"/>
</dbReference>
<dbReference type="InterPro" id="IPR003593">
    <property type="entry name" value="AAA+_ATPase"/>
</dbReference>
<dbReference type="InterPro" id="IPR002197">
    <property type="entry name" value="HTH_Fis"/>
</dbReference>
<keyword evidence="4" id="KW-0597">Phosphoprotein</keyword>
<comment type="subcellular location">
    <subcellularLocation>
        <location evidence="1">Cytoplasm</location>
    </subcellularLocation>
</comment>
<dbReference type="GO" id="GO:0005737">
    <property type="term" value="C:cytoplasm"/>
    <property type="evidence" value="ECO:0007669"/>
    <property type="project" value="UniProtKB-SubCell"/>
</dbReference>
<dbReference type="GO" id="GO:0000160">
    <property type="term" value="P:phosphorelay signal transduction system"/>
    <property type="evidence" value="ECO:0007669"/>
    <property type="project" value="UniProtKB-KW"/>
</dbReference>
<dbReference type="GO" id="GO:0043565">
    <property type="term" value="F:sequence-specific DNA binding"/>
    <property type="evidence" value="ECO:0007669"/>
    <property type="project" value="InterPro"/>
</dbReference>
<dbReference type="InterPro" id="IPR009057">
    <property type="entry name" value="Homeodomain-like_sf"/>
</dbReference>
<evidence type="ECO:0000256" key="10">
    <source>
        <dbReference type="ARBA" id="ARBA00023159"/>
    </source>
</evidence>
<organism evidence="13 14">
    <name type="scientific">Ectothiorhodospira haloalkaliphila</name>
    <dbReference type="NCBI Taxonomy" id="421628"/>
    <lineage>
        <taxon>Bacteria</taxon>
        <taxon>Pseudomonadati</taxon>
        <taxon>Pseudomonadota</taxon>
        <taxon>Gammaproteobacteria</taxon>
        <taxon>Chromatiales</taxon>
        <taxon>Ectothiorhodospiraceae</taxon>
        <taxon>Ectothiorhodospira</taxon>
    </lineage>
</organism>
<keyword evidence="6" id="KW-0067">ATP-binding</keyword>
<evidence type="ECO:0000256" key="7">
    <source>
        <dbReference type="ARBA" id="ARBA00023012"/>
    </source>
</evidence>
<dbReference type="Gene3D" id="1.10.8.60">
    <property type="match status" value="1"/>
</dbReference>
<dbReference type="SUPFAM" id="SSF52540">
    <property type="entry name" value="P-loop containing nucleoside triphosphate hydrolases"/>
    <property type="match status" value="1"/>
</dbReference>
<dbReference type="InterPro" id="IPR025944">
    <property type="entry name" value="Sigma_54_int_dom_CS"/>
</dbReference>
<dbReference type="InterPro" id="IPR025943">
    <property type="entry name" value="Sigma_54_int_dom_ATP-bd_2"/>
</dbReference>
<dbReference type="AlphaFoldDB" id="W8KE96"/>
<evidence type="ECO:0000256" key="6">
    <source>
        <dbReference type="ARBA" id="ARBA00022840"/>
    </source>
</evidence>
<dbReference type="EMBL" id="CP007268">
    <property type="protein sequence ID" value="AHK78084.1"/>
    <property type="molecule type" value="Genomic_DNA"/>
</dbReference>
<dbReference type="SUPFAM" id="SSF52172">
    <property type="entry name" value="CheY-like"/>
    <property type="match status" value="1"/>
</dbReference>
<dbReference type="SUPFAM" id="SSF46689">
    <property type="entry name" value="Homeodomain-like"/>
    <property type="match status" value="1"/>
</dbReference>
<dbReference type="PRINTS" id="PR01590">
    <property type="entry name" value="HTHFIS"/>
</dbReference>
<keyword evidence="10" id="KW-0010">Activator</keyword>
<dbReference type="PROSITE" id="PS00676">
    <property type="entry name" value="SIGMA54_INTERACT_2"/>
    <property type="match status" value="1"/>
</dbReference>
<evidence type="ECO:0000256" key="8">
    <source>
        <dbReference type="ARBA" id="ARBA00023015"/>
    </source>
</evidence>
<dbReference type="PROSITE" id="PS50045">
    <property type="entry name" value="SIGMA54_INTERACT_4"/>
    <property type="match status" value="1"/>
</dbReference>
<keyword evidence="2" id="KW-0963">Cytoplasm</keyword>
<keyword evidence="11" id="KW-0804">Transcription</keyword>
<proteinExistence type="predicted"/>
<evidence type="ECO:0000256" key="11">
    <source>
        <dbReference type="ARBA" id="ARBA00023163"/>
    </source>
</evidence>
<evidence type="ECO:0000256" key="4">
    <source>
        <dbReference type="ARBA" id="ARBA00022553"/>
    </source>
</evidence>
<dbReference type="Pfam" id="PF02954">
    <property type="entry name" value="HTH_8"/>
    <property type="match status" value="1"/>
</dbReference>
<reference evidence="14" key="2">
    <citation type="submission" date="2014-02" db="EMBL/GenBank/DDBJ databases">
        <title>Draft Genome Sequence of extremely halophilic bacteria Halorhodospira halochloris.</title>
        <authorList>
            <person name="Singh K.S."/>
        </authorList>
    </citation>
    <scope>NUCLEOTIDE SEQUENCE [LARGE SCALE GENOMIC DNA]</scope>
    <source>
        <strain evidence="14">A</strain>
    </source>
</reference>
<dbReference type="Gene3D" id="1.10.10.60">
    <property type="entry name" value="Homeodomain-like"/>
    <property type="match status" value="1"/>
</dbReference>
<gene>
    <name evidence="13" type="ORF">M911_01420</name>
</gene>
<keyword evidence="7" id="KW-0902">Two-component regulatory system</keyword>